<dbReference type="InterPro" id="IPR028098">
    <property type="entry name" value="Glyco_trans_4-like_N"/>
</dbReference>
<evidence type="ECO:0000259" key="1">
    <source>
        <dbReference type="Pfam" id="PF00534"/>
    </source>
</evidence>
<dbReference type="SUPFAM" id="SSF53756">
    <property type="entry name" value="UDP-Glycosyltransferase/glycogen phosphorylase"/>
    <property type="match status" value="1"/>
</dbReference>
<evidence type="ECO:0000313" key="4">
    <source>
        <dbReference type="Proteomes" id="UP000450457"/>
    </source>
</evidence>
<name>A0A845F8B4_9BACI</name>
<dbReference type="CDD" id="cd03808">
    <property type="entry name" value="GT4_CapM-like"/>
    <property type="match status" value="1"/>
</dbReference>
<dbReference type="EMBL" id="WMFA01000001">
    <property type="protein sequence ID" value="MYL69897.1"/>
    <property type="molecule type" value="Genomic_DNA"/>
</dbReference>
<dbReference type="RefSeq" id="WP_160911263.1">
    <property type="nucleotide sequence ID" value="NZ_WMFA01000001.1"/>
</dbReference>
<evidence type="ECO:0000259" key="2">
    <source>
        <dbReference type="Pfam" id="PF13477"/>
    </source>
</evidence>
<feature type="domain" description="Glycosyltransferase subfamily 4-like N-terminal" evidence="2">
    <location>
        <begin position="4"/>
        <end position="146"/>
    </location>
</feature>
<dbReference type="InterPro" id="IPR001296">
    <property type="entry name" value="Glyco_trans_1"/>
</dbReference>
<proteinExistence type="predicted"/>
<dbReference type="AlphaFoldDB" id="A0A845F8B4"/>
<organism evidence="3 4">
    <name type="scientific">Halobacillus litoralis</name>
    <dbReference type="NCBI Taxonomy" id="45668"/>
    <lineage>
        <taxon>Bacteria</taxon>
        <taxon>Bacillati</taxon>
        <taxon>Bacillota</taxon>
        <taxon>Bacilli</taxon>
        <taxon>Bacillales</taxon>
        <taxon>Bacillaceae</taxon>
        <taxon>Halobacillus</taxon>
    </lineage>
</organism>
<dbReference type="Pfam" id="PF13477">
    <property type="entry name" value="Glyco_trans_4_2"/>
    <property type="match status" value="1"/>
</dbReference>
<feature type="domain" description="Glycosyl transferase family 1" evidence="1">
    <location>
        <begin position="183"/>
        <end position="347"/>
    </location>
</feature>
<comment type="caution">
    <text evidence="3">The sequence shown here is derived from an EMBL/GenBank/DDBJ whole genome shotgun (WGS) entry which is preliminary data.</text>
</comment>
<sequence length="387" mass="44669">MSNKVLFCATVDYHFKLFHIPYMQWFKKQGWEVHVAANGNMELPYVDVKYDIPIQRSPFAHKNIEAYRILRYLIRENQYQIVHCHTPMGGTLARLAARSARKRGTKVIYTAHGFHFCKGAPLPNWLLYYPIERKLASYTDCLITINQEDFQLAKKRFKTKHIEHVNGVGVNTDEFKPLSINEKTKARKSYGYKPDDFLLFYAAEFNKNKNQKLLIEALARINNSGQNIKLLLAGKGKLQDKCKQLAEELGVRENVRFLGYVKDIKKIVSVCDVAVGSSLREGLPVNIMEAMACGLPVVATFNRGHAELVVNHRNGYIVPVHDIEGFSRHLLDIYQSRETYKAMSKESLNRVNKYSINQVEKSLNRIYLSYMMEEQNGSKSKYNRAYI</sequence>
<dbReference type="Pfam" id="PF00534">
    <property type="entry name" value="Glycos_transf_1"/>
    <property type="match status" value="1"/>
</dbReference>
<dbReference type="Proteomes" id="UP000450457">
    <property type="component" value="Unassembled WGS sequence"/>
</dbReference>
<keyword evidence="3" id="KW-0808">Transferase</keyword>
<protein>
    <submittedName>
        <fullName evidence="3">Glycosyltransferase</fullName>
    </submittedName>
</protein>
<dbReference type="Gene3D" id="3.40.50.2000">
    <property type="entry name" value="Glycogen Phosphorylase B"/>
    <property type="match status" value="2"/>
</dbReference>
<dbReference type="GO" id="GO:0016757">
    <property type="term" value="F:glycosyltransferase activity"/>
    <property type="evidence" value="ECO:0007669"/>
    <property type="project" value="InterPro"/>
</dbReference>
<dbReference type="PANTHER" id="PTHR12526:SF630">
    <property type="entry name" value="GLYCOSYLTRANSFERASE"/>
    <property type="match status" value="1"/>
</dbReference>
<reference evidence="3 4" key="1">
    <citation type="submission" date="2019-11" db="EMBL/GenBank/DDBJ databases">
        <title>Genome sequences of 17 halophilic strains isolated from different environments.</title>
        <authorList>
            <person name="Furrow R.E."/>
        </authorList>
    </citation>
    <scope>NUCLEOTIDE SEQUENCE [LARGE SCALE GENOMIC DNA]</scope>
    <source>
        <strain evidence="3 4">SL-4</strain>
    </source>
</reference>
<dbReference type="GeneID" id="78006039"/>
<dbReference type="OrthoDB" id="9806653at2"/>
<evidence type="ECO:0000313" key="3">
    <source>
        <dbReference type="EMBL" id="MYL69897.1"/>
    </source>
</evidence>
<dbReference type="PANTHER" id="PTHR12526">
    <property type="entry name" value="GLYCOSYLTRANSFERASE"/>
    <property type="match status" value="1"/>
</dbReference>
<accession>A0A845F8B4</accession>
<gene>
    <name evidence="3" type="ORF">GLW00_03490</name>
</gene>